<gene>
    <name evidence="3" type="ORF">N4264_00460</name>
</gene>
<dbReference type="Proteomes" id="UP001064632">
    <property type="component" value="Chromosome"/>
</dbReference>
<dbReference type="Pfam" id="PF00563">
    <property type="entry name" value="EAL"/>
    <property type="match status" value="1"/>
</dbReference>
<dbReference type="InterPro" id="IPR035919">
    <property type="entry name" value="EAL_sf"/>
</dbReference>
<dbReference type="NCBIfam" id="TIGR00254">
    <property type="entry name" value="GGDEF"/>
    <property type="match status" value="1"/>
</dbReference>
<dbReference type="EMBL" id="CP104694">
    <property type="protein sequence ID" value="UXI68160.1"/>
    <property type="molecule type" value="Genomic_DNA"/>
</dbReference>
<evidence type="ECO:0000313" key="3">
    <source>
        <dbReference type="EMBL" id="UXI68160.1"/>
    </source>
</evidence>
<dbReference type="SUPFAM" id="SSF141868">
    <property type="entry name" value="EAL domain-like"/>
    <property type="match status" value="1"/>
</dbReference>
<dbReference type="CDD" id="cd01949">
    <property type="entry name" value="GGDEF"/>
    <property type="match status" value="1"/>
</dbReference>
<dbReference type="Pfam" id="PF00990">
    <property type="entry name" value="GGDEF"/>
    <property type="match status" value="1"/>
</dbReference>
<dbReference type="InterPro" id="IPR000160">
    <property type="entry name" value="GGDEF_dom"/>
</dbReference>
<protein>
    <submittedName>
        <fullName evidence="3">Bifunctional diguanylate cyclase/phosphodiesterase</fullName>
    </submittedName>
</protein>
<dbReference type="InterPro" id="IPR043128">
    <property type="entry name" value="Rev_trsase/Diguanyl_cyclase"/>
</dbReference>
<dbReference type="SMART" id="SM00267">
    <property type="entry name" value="GGDEF"/>
    <property type="match status" value="1"/>
</dbReference>
<dbReference type="SUPFAM" id="SSF55073">
    <property type="entry name" value="Nucleotide cyclase"/>
    <property type="match status" value="1"/>
</dbReference>
<keyword evidence="4" id="KW-1185">Reference proteome</keyword>
<evidence type="ECO:0000313" key="4">
    <source>
        <dbReference type="Proteomes" id="UP001064632"/>
    </source>
</evidence>
<dbReference type="PROSITE" id="PS50887">
    <property type="entry name" value="GGDEF"/>
    <property type="match status" value="1"/>
</dbReference>
<feature type="domain" description="EAL" evidence="1">
    <location>
        <begin position="175"/>
        <end position="428"/>
    </location>
</feature>
<accession>A0ABY6BED8</accession>
<evidence type="ECO:0000259" key="1">
    <source>
        <dbReference type="PROSITE" id="PS50883"/>
    </source>
</evidence>
<proteinExistence type="predicted"/>
<dbReference type="PROSITE" id="PS50883">
    <property type="entry name" value="EAL"/>
    <property type="match status" value="1"/>
</dbReference>
<organism evidence="3 4">
    <name type="scientific">Tahibacter amnicola</name>
    <dbReference type="NCBI Taxonomy" id="2976241"/>
    <lineage>
        <taxon>Bacteria</taxon>
        <taxon>Pseudomonadati</taxon>
        <taxon>Pseudomonadota</taxon>
        <taxon>Gammaproteobacteria</taxon>
        <taxon>Lysobacterales</taxon>
        <taxon>Rhodanobacteraceae</taxon>
        <taxon>Tahibacter</taxon>
    </lineage>
</organism>
<dbReference type="SMART" id="SM00052">
    <property type="entry name" value="EAL"/>
    <property type="match status" value="1"/>
</dbReference>
<dbReference type="RefSeq" id="WP_261695122.1">
    <property type="nucleotide sequence ID" value="NZ_CP104694.1"/>
</dbReference>
<reference evidence="3" key="1">
    <citation type="submission" date="2022-09" db="EMBL/GenBank/DDBJ databases">
        <title>Tahibacter sp. nov., isolated from a fresh water.</title>
        <authorList>
            <person name="Baek J.H."/>
            <person name="Lee J.K."/>
            <person name="Kim J.M."/>
            <person name="Jeon C.O."/>
        </authorList>
    </citation>
    <scope>NUCLEOTIDE SEQUENCE</scope>
    <source>
        <strain evidence="3">W38</strain>
    </source>
</reference>
<name>A0ABY6BED8_9GAMM</name>
<dbReference type="InterPro" id="IPR052155">
    <property type="entry name" value="Biofilm_reg_signaling"/>
</dbReference>
<dbReference type="CDD" id="cd01948">
    <property type="entry name" value="EAL"/>
    <property type="match status" value="1"/>
</dbReference>
<feature type="domain" description="GGDEF" evidence="2">
    <location>
        <begin position="33"/>
        <end position="166"/>
    </location>
</feature>
<dbReference type="InterPro" id="IPR029787">
    <property type="entry name" value="Nucleotide_cyclase"/>
</dbReference>
<sequence length="435" mass="48004">MPHVLDPVTGIPDRHDFMATLQRAVGTANEMHTSLALLVVDIDGFAKINRASGYSAGDRVLRHLAQQLRQVARDTDYVARLGGDRMALILPAIMNQGHAELAIQKLFRLLDLPFSWQAVRFKISVTVGAAICPQHASHPEHLLRQAEKAIDTARSLGQRSAFPPDVGVDEGLSAFWDMEIELFGAVERGEMAMYYQPKVRLPDLRPIGAEALMRWFNRARGAVSPSVFAPIAEQTGQIKPLTIWALNTVLRQASAWKHPWGNLSVSVNVPAELVVQHDLPELVESALRLWGNGHIQLILEITERSLVADPKQSFRILSQVRDLGVKVSIDDFGTGYSCLAYFKDLPVDELKVDQSFVSRLLSDTASADITSLIVELAHQFGLCVVAEGVEDVATLDALCARRCDIAQGFLFGKGMPVDAFEHWLTVPAMTLERHA</sequence>
<dbReference type="Gene3D" id="3.20.20.450">
    <property type="entry name" value="EAL domain"/>
    <property type="match status" value="1"/>
</dbReference>
<dbReference type="PANTHER" id="PTHR44757">
    <property type="entry name" value="DIGUANYLATE CYCLASE DGCP"/>
    <property type="match status" value="1"/>
</dbReference>
<evidence type="ECO:0000259" key="2">
    <source>
        <dbReference type="PROSITE" id="PS50887"/>
    </source>
</evidence>
<dbReference type="Gene3D" id="3.30.70.270">
    <property type="match status" value="1"/>
</dbReference>
<dbReference type="InterPro" id="IPR001633">
    <property type="entry name" value="EAL_dom"/>
</dbReference>
<dbReference type="PANTHER" id="PTHR44757:SF2">
    <property type="entry name" value="BIOFILM ARCHITECTURE MAINTENANCE PROTEIN MBAA"/>
    <property type="match status" value="1"/>
</dbReference>